<reference evidence="10 11" key="1">
    <citation type="journal article" date="2021" name="Commun. Biol.">
        <title>The genome of Shorea leprosula (Dipterocarpaceae) highlights the ecological relevance of drought in aseasonal tropical rainforests.</title>
        <authorList>
            <person name="Ng K.K.S."/>
            <person name="Kobayashi M.J."/>
            <person name="Fawcett J.A."/>
            <person name="Hatakeyama M."/>
            <person name="Paape T."/>
            <person name="Ng C.H."/>
            <person name="Ang C.C."/>
            <person name="Tnah L.H."/>
            <person name="Lee C.T."/>
            <person name="Nishiyama T."/>
            <person name="Sese J."/>
            <person name="O'Brien M.J."/>
            <person name="Copetti D."/>
            <person name="Mohd Noor M.I."/>
            <person name="Ong R.C."/>
            <person name="Putra M."/>
            <person name="Sireger I.Z."/>
            <person name="Indrioko S."/>
            <person name="Kosugi Y."/>
            <person name="Izuno A."/>
            <person name="Isagi Y."/>
            <person name="Lee S.L."/>
            <person name="Shimizu K.K."/>
        </authorList>
    </citation>
    <scope>NUCLEOTIDE SEQUENCE [LARGE SCALE GENOMIC DNA]</scope>
    <source>
        <strain evidence="10">214</strain>
    </source>
</reference>
<keyword evidence="8" id="KW-0067">ATP-binding</keyword>
<keyword evidence="5" id="KW-1133">Transmembrane helix</keyword>
<evidence type="ECO:0000256" key="6">
    <source>
        <dbReference type="ARBA" id="ARBA00023136"/>
    </source>
</evidence>
<dbReference type="PROSITE" id="PS50011">
    <property type="entry name" value="PROTEIN_KINASE_DOM"/>
    <property type="match status" value="1"/>
</dbReference>
<evidence type="ECO:0000256" key="5">
    <source>
        <dbReference type="ARBA" id="ARBA00022989"/>
    </source>
</evidence>
<keyword evidence="2" id="KW-0808">Transferase</keyword>
<keyword evidence="7" id="KW-0325">Glycoprotein</keyword>
<sequence>MIKVVDLNVNQGNCSSLTLYSLGIDKVTTDSDPYYFHPGEAPLLVNDIRNVDASSCIDATNSSKSKKEKLGEGGFGKLHKARLKSGGLAAIKLLGKSKITSQDFFSEVAMVGSIHHVNVVKLIGFYVEGSNRAVLYDFVPNGYLDKYIFTREESTTLGWEILYKISLGVAHGIDYLHQGCDMLILYFDIIPHDILLDNNFIPKTPDFGLTKLYLTKDSIVSLTAARGKLGYMAPELVYRNNGGVSHKADVYSFGMLLMEMGSRRRNLNPHAEHSSQIYFPTWVLQQLNKGMELEIREAKEDEKRIAKKMIIVAWWCIEVKPNCYPSMSKAMETLEADLEIF</sequence>
<keyword evidence="6" id="KW-0472">Membrane</keyword>
<keyword evidence="2" id="KW-0723">Serine/threonine-protein kinase</keyword>
<keyword evidence="4" id="KW-0732">Signal</keyword>
<evidence type="ECO:0000313" key="11">
    <source>
        <dbReference type="Proteomes" id="UP001054252"/>
    </source>
</evidence>
<dbReference type="InterPro" id="IPR000719">
    <property type="entry name" value="Prot_kinase_dom"/>
</dbReference>
<protein>
    <recommendedName>
        <fullName evidence="9">Protein kinase domain-containing protein</fullName>
    </recommendedName>
</protein>
<proteinExistence type="predicted"/>
<evidence type="ECO:0000256" key="2">
    <source>
        <dbReference type="ARBA" id="ARBA00022527"/>
    </source>
</evidence>
<accession>A0AAV5MHY0</accession>
<dbReference type="Pfam" id="PF00069">
    <property type="entry name" value="Pkinase"/>
    <property type="match status" value="1"/>
</dbReference>
<dbReference type="SUPFAM" id="SSF56112">
    <property type="entry name" value="Protein kinase-like (PK-like)"/>
    <property type="match status" value="1"/>
</dbReference>
<comment type="subcellular location">
    <subcellularLocation>
        <location evidence="1">Membrane</location>
        <topology evidence="1">Single-pass type I membrane protein</topology>
    </subcellularLocation>
</comment>
<dbReference type="Proteomes" id="UP001054252">
    <property type="component" value="Unassembled WGS sequence"/>
</dbReference>
<evidence type="ECO:0000256" key="1">
    <source>
        <dbReference type="ARBA" id="ARBA00004479"/>
    </source>
</evidence>
<keyword evidence="11" id="KW-1185">Reference proteome</keyword>
<evidence type="ECO:0000256" key="3">
    <source>
        <dbReference type="ARBA" id="ARBA00022692"/>
    </source>
</evidence>
<evidence type="ECO:0000256" key="7">
    <source>
        <dbReference type="ARBA" id="ARBA00023180"/>
    </source>
</evidence>
<dbReference type="GO" id="GO:0016020">
    <property type="term" value="C:membrane"/>
    <property type="evidence" value="ECO:0007669"/>
    <property type="project" value="UniProtKB-SubCell"/>
</dbReference>
<evidence type="ECO:0000256" key="4">
    <source>
        <dbReference type="ARBA" id="ARBA00022729"/>
    </source>
</evidence>
<dbReference type="EMBL" id="BPVZ01000245">
    <property type="protein sequence ID" value="GKV48072.1"/>
    <property type="molecule type" value="Genomic_DNA"/>
</dbReference>
<feature type="domain" description="Protein kinase" evidence="9">
    <location>
        <begin position="64"/>
        <end position="341"/>
    </location>
</feature>
<keyword evidence="3" id="KW-0812">Transmembrane</keyword>
<dbReference type="InterPro" id="IPR017441">
    <property type="entry name" value="Protein_kinase_ATP_BS"/>
</dbReference>
<dbReference type="Gene3D" id="3.30.200.20">
    <property type="entry name" value="Phosphorylase Kinase, domain 1"/>
    <property type="match status" value="1"/>
</dbReference>
<feature type="binding site" evidence="8">
    <location>
        <position position="92"/>
    </location>
    <ligand>
        <name>ATP</name>
        <dbReference type="ChEBI" id="CHEBI:30616"/>
    </ligand>
</feature>
<evidence type="ECO:0000256" key="8">
    <source>
        <dbReference type="PROSITE-ProRule" id="PRU10141"/>
    </source>
</evidence>
<keyword evidence="8" id="KW-0547">Nucleotide-binding</keyword>
<comment type="caution">
    <text evidence="10">The sequence shown here is derived from an EMBL/GenBank/DDBJ whole genome shotgun (WGS) entry which is preliminary data.</text>
</comment>
<evidence type="ECO:0000313" key="10">
    <source>
        <dbReference type="EMBL" id="GKV48072.1"/>
    </source>
</evidence>
<name>A0AAV5MHY0_9ROSI</name>
<dbReference type="InterPro" id="IPR011009">
    <property type="entry name" value="Kinase-like_dom_sf"/>
</dbReference>
<dbReference type="GO" id="GO:0005524">
    <property type="term" value="F:ATP binding"/>
    <property type="evidence" value="ECO:0007669"/>
    <property type="project" value="UniProtKB-UniRule"/>
</dbReference>
<evidence type="ECO:0000259" key="9">
    <source>
        <dbReference type="PROSITE" id="PS50011"/>
    </source>
</evidence>
<dbReference type="AlphaFoldDB" id="A0AAV5MHY0"/>
<organism evidence="10 11">
    <name type="scientific">Rubroshorea leprosula</name>
    <dbReference type="NCBI Taxonomy" id="152421"/>
    <lineage>
        <taxon>Eukaryota</taxon>
        <taxon>Viridiplantae</taxon>
        <taxon>Streptophyta</taxon>
        <taxon>Embryophyta</taxon>
        <taxon>Tracheophyta</taxon>
        <taxon>Spermatophyta</taxon>
        <taxon>Magnoliopsida</taxon>
        <taxon>eudicotyledons</taxon>
        <taxon>Gunneridae</taxon>
        <taxon>Pentapetalae</taxon>
        <taxon>rosids</taxon>
        <taxon>malvids</taxon>
        <taxon>Malvales</taxon>
        <taxon>Dipterocarpaceae</taxon>
        <taxon>Rubroshorea</taxon>
    </lineage>
</organism>
<dbReference type="InterPro" id="IPR045874">
    <property type="entry name" value="LRK10/LRL21-25-like"/>
</dbReference>
<dbReference type="Gene3D" id="1.10.510.10">
    <property type="entry name" value="Transferase(Phosphotransferase) domain 1"/>
    <property type="match status" value="1"/>
</dbReference>
<dbReference type="PROSITE" id="PS00107">
    <property type="entry name" value="PROTEIN_KINASE_ATP"/>
    <property type="match status" value="1"/>
</dbReference>
<dbReference type="GO" id="GO:0004674">
    <property type="term" value="F:protein serine/threonine kinase activity"/>
    <property type="evidence" value="ECO:0007669"/>
    <property type="project" value="UniProtKB-KW"/>
</dbReference>
<gene>
    <name evidence="10" type="ORF">SLEP1_g54908</name>
</gene>
<keyword evidence="2" id="KW-0418">Kinase</keyword>
<dbReference type="PANTHER" id="PTHR27009">
    <property type="entry name" value="RUST RESISTANCE KINASE LR10-RELATED"/>
    <property type="match status" value="1"/>
</dbReference>